<dbReference type="Pfam" id="PF12708">
    <property type="entry name" value="Pect-lyase_RHGA_epim"/>
    <property type="match status" value="1"/>
</dbReference>
<protein>
    <submittedName>
        <fullName evidence="3">Peptidase</fullName>
    </submittedName>
</protein>
<feature type="transmembrane region" description="Helical" evidence="1">
    <location>
        <begin position="7"/>
        <end position="27"/>
    </location>
</feature>
<dbReference type="AlphaFoldDB" id="A0A4Y8PF98"/>
<dbReference type="InterPro" id="IPR012334">
    <property type="entry name" value="Pectin_lyas_fold"/>
</dbReference>
<gene>
    <name evidence="3" type="ORF">A7Q10_06490</name>
</gene>
<evidence type="ECO:0000313" key="3">
    <source>
        <dbReference type="EMBL" id="TFE70702.1"/>
    </source>
</evidence>
<dbReference type="RefSeq" id="WP_244232697.1">
    <property type="nucleotide sequence ID" value="NZ_LXQC01000113.1"/>
</dbReference>
<dbReference type="Gene3D" id="2.160.20.10">
    <property type="entry name" value="Single-stranded right-handed beta-helix, Pectin lyase-like"/>
    <property type="match status" value="1"/>
</dbReference>
<comment type="caution">
    <text evidence="3">The sequence shown here is derived from an EMBL/GenBank/DDBJ whole genome shotgun (WGS) entry which is preliminary data.</text>
</comment>
<reference evidence="3 4" key="1">
    <citation type="submission" date="2016-05" db="EMBL/GenBank/DDBJ databases">
        <title>Diversity and Homogeneity among Thermoacidophilic Verrucomicrobia Methanotrophs Linked with Geographical Origin.</title>
        <authorList>
            <person name="Erikstad H.-A."/>
            <person name="Smestad N.B."/>
            <person name="Ceballos R.M."/>
            <person name="Birkeland N.-K."/>
        </authorList>
    </citation>
    <scope>NUCLEOTIDE SEQUENCE [LARGE SCALE GENOMIC DNA]</scope>
    <source>
        <strain evidence="3 4">Phi</strain>
    </source>
</reference>
<dbReference type="InterPro" id="IPR011050">
    <property type="entry name" value="Pectin_lyase_fold/virulence"/>
</dbReference>
<evidence type="ECO:0000256" key="1">
    <source>
        <dbReference type="SAM" id="Phobius"/>
    </source>
</evidence>
<keyword evidence="1" id="KW-0472">Membrane</keyword>
<accession>A0A4Y8PF98</accession>
<name>A0A4Y8PF98_9BACT</name>
<proteinExistence type="predicted"/>
<dbReference type="InterPro" id="IPR024535">
    <property type="entry name" value="RHGA/B-epi-like_pectate_lyase"/>
</dbReference>
<evidence type="ECO:0000259" key="2">
    <source>
        <dbReference type="Pfam" id="PF12708"/>
    </source>
</evidence>
<feature type="domain" description="Rhamnogalacturonase A/B/Epimerase-like pectate lyase" evidence="2">
    <location>
        <begin position="235"/>
        <end position="294"/>
    </location>
</feature>
<dbReference type="SUPFAM" id="SSF51126">
    <property type="entry name" value="Pectin lyase-like"/>
    <property type="match status" value="1"/>
</dbReference>
<sequence length="867" mass="97028">MLNLNKILILGFISFCCFYYSTFFVYARSSTFWVSEPVEPADGVIVYGWGFAPKEEIFLWALPDEDPKTGYVPFSFSKEKRVTVSPMQVTEQSIKFEIPAVFPPGIFGVEIAENQFLINRPRIEWCQPSRLLPGLKQDETYPGSELCIIGHNILLSPEDAQRVKVMVTAKKSNQSLFLEVIEVEKYCCRVKIPETLSTGEYDLLIHNGHGGQSGWSEPFLLRVVNPASWPSKILSIREYGAKGDGKSDDSEALRKVLKAAESNGGAIVYIPAGIYKVKGSFYIPPKTLLEGDGVDFSWLSWPENEPHGEEDFIPAAFVSSGQFALEELSISVRNAKRVLVDRSILKDEEVLGNAKDWEDLSSLFKGGPSAPTGSASDVFLRNIRIQFFPFYGYPQDGILNSPQWKILKWGLVRSPGLGFALALGSLANVEISGCEIIGCRQRAVHLKNGRITQNSFYNPMGAFCLTEIGGEKLFVEDNWFSDESAFYRRLSPLRYMYVAHNQFSEFGRGNRLALSCNLGFLMGKKKENTLTRHQPLKATAVGNELILKEGTFPKDSLVNQQLLIVEDNKEPIARKVIANNEHKVSIDSGASLSQDKELSVYLLPWSSPFVYSVVSSERAETKVSEKNLLPGLVGLDVLVVSGKGAGQLRQVTAQNANTISIDRPWDVAPDFSSLLLFYQWEGRSIFFENQGQDCRFLFPLSRFGYDVIFDGNQVKRSGGMIAEGGYFIQWINNILDVAVNYPAVRTEDPLDLRIKSLDFGALGFLIDKQMDSNKEAPFETIRAAVLRSNRLAFGHRIVVGVDHNGEGISTQAVVGKDLLIDHNWFEHGLNGIEIGEGIRQSIVMRNLYFDIKEPLRIKEKKDIFIKD</sequence>
<keyword evidence="4" id="KW-1185">Reference proteome</keyword>
<dbReference type="EMBL" id="LXQC01000113">
    <property type="protein sequence ID" value="TFE70702.1"/>
    <property type="molecule type" value="Genomic_DNA"/>
</dbReference>
<dbReference type="Proteomes" id="UP000297713">
    <property type="component" value="Unassembled WGS sequence"/>
</dbReference>
<evidence type="ECO:0000313" key="4">
    <source>
        <dbReference type="Proteomes" id="UP000297713"/>
    </source>
</evidence>
<keyword evidence="1" id="KW-1133">Transmembrane helix</keyword>
<keyword evidence="1" id="KW-0812">Transmembrane</keyword>
<organism evidence="3 4">
    <name type="scientific">Methylacidiphilum caldifontis</name>
    <dbReference type="NCBI Taxonomy" id="2795386"/>
    <lineage>
        <taxon>Bacteria</taxon>
        <taxon>Pseudomonadati</taxon>
        <taxon>Verrucomicrobiota</taxon>
        <taxon>Methylacidiphilae</taxon>
        <taxon>Methylacidiphilales</taxon>
        <taxon>Methylacidiphilaceae</taxon>
        <taxon>Methylacidiphilum (ex Ratnadevi et al. 2023)</taxon>
    </lineage>
</organism>